<evidence type="ECO:0000313" key="2">
    <source>
        <dbReference type="Proteomes" id="UP000730482"/>
    </source>
</evidence>
<sequence>MTVLTPNEKLTGTPGQKREILDRLTRFRTDPARTLKLGDRYPHLEFVTLPDLLSGLADRDVFTEGVRLARDRFVALGATDLLPFEQVFVAVASTMQAWGGFHHRLLPYRAPDDIQTPGYRYVQSSAVISRYGDLTGDILSAPGVTGLDLLRAYVHDCHHYLTFRSYWLGATGIHRHRHGINYRRESGQTYSARDPEGSASTRNLGVVMEGAFDREATAIASEAARAAGIACPAEGIDRHAFLDATGNAASPFEPGGPWLEAMSGYAKLVTAPYAAFLAEIGGPAADELHAHIIRATLTGDLTPLERWLDTRYGPGEFVALFRSGSYASAA</sequence>
<name>A0ABS5KJB1_9ACTN</name>
<dbReference type="EMBL" id="JAAFYZ010000012">
    <property type="protein sequence ID" value="MBS2546383.1"/>
    <property type="molecule type" value="Genomic_DNA"/>
</dbReference>
<dbReference type="RefSeq" id="WP_212008032.1">
    <property type="nucleotide sequence ID" value="NZ_JAAFYZ010000012.1"/>
</dbReference>
<gene>
    <name evidence="1" type="ORF">KGQ19_05835</name>
</gene>
<evidence type="ECO:0000313" key="1">
    <source>
        <dbReference type="EMBL" id="MBS2546383.1"/>
    </source>
</evidence>
<accession>A0ABS5KJB1</accession>
<keyword evidence="2" id="KW-1185">Reference proteome</keyword>
<comment type="caution">
    <text evidence="1">The sequence shown here is derived from an EMBL/GenBank/DDBJ whole genome shotgun (WGS) entry which is preliminary data.</text>
</comment>
<proteinExistence type="predicted"/>
<protein>
    <submittedName>
        <fullName evidence="1">Uncharacterized protein</fullName>
    </submittedName>
</protein>
<reference evidence="1 2" key="1">
    <citation type="submission" date="2020-02" db="EMBL/GenBank/DDBJ databases">
        <title>Acidophilic actinobacteria isolated from forest soil.</title>
        <authorList>
            <person name="Golinska P."/>
        </authorList>
    </citation>
    <scope>NUCLEOTIDE SEQUENCE [LARGE SCALE GENOMIC DNA]</scope>
    <source>
        <strain evidence="1 2">NL8</strain>
    </source>
</reference>
<dbReference type="Proteomes" id="UP000730482">
    <property type="component" value="Unassembled WGS sequence"/>
</dbReference>
<organism evidence="1 2">
    <name type="scientific">Catenulispora pinistramenti</name>
    <dbReference type="NCBI Taxonomy" id="2705254"/>
    <lineage>
        <taxon>Bacteria</taxon>
        <taxon>Bacillati</taxon>
        <taxon>Actinomycetota</taxon>
        <taxon>Actinomycetes</taxon>
        <taxon>Catenulisporales</taxon>
        <taxon>Catenulisporaceae</taxon>
        <taxon>Catenulispora</taxon>
    </lineage>
</organism>